<dbReference type="SUPFAM" id="SSF50891">
    <property type="entry name" value="Cyclophilin-like"/>
    <property type="match status" value="1"/>
</dbReference>
<proteinExistence type="predicted"/>
<dbReference type="PANTHER" id="PTHR45625:SF6">
    <property type="entry name" value="SPLICEOSOME-ASSOCIATED PROTEIN CWC27 HOMOLOG"/>
    <property type="match status" value="1"/>
</dbReference>
<dbReference type="Pfam" id="PF00160">
    <property type="entry name" value="Pro_isomerase"/>
    <property type="match status" value="1"/>
</dbReference>
<keyword evidence="2" id="KW-0413">Isomerase</keyword>
<reference evidence="2" key="1">
    <citation type="submission" date="2022-10" db="EMBL/GenBank/DDBJ databases">
        <title>Chitiniphilus purpureus sp. nov., a novel chitin-degrading bacterium isolated from crawfish pond sediment.</title>
        <authorList>
            <person name="Li K."/>
        </authorList>
    </citation>
    <scope>NUCLEOTIDE SEQUENCE</scope>
    <source>
        <strain evidence="2">CD1</strain>
    </source>
</reference>
<dbReference type="PANTHER" id="PTHR45625">
    <property type="entry name" value="PEPTIDYL-PROLYL CIS-TRANS ISOMERASE-RELATED"/>
    <property type="match status" value="1"/>
</dbReference>
<dbReference type="EMBL" id="CP106753">
    <property type="protein sequence ID" value="UXY14070.1"/>
    <property type="molecule type" value="Genomic_DNA"/>
</dbReference>
<accession>A0ABY6DI94</accession>
<feature type="domain" description="PPIase cyclophilin-type" evidence="1">
    <location>
        <begin position="39"/>
        <end position="171"/>
    </location>
</feature>
<dbReference type="InterPro" id="IPR029000">
    <property type="entry name" value="Cyclophilin-like_dom_sf"/>
</dbReference>
<dbReference type="Gene3D" id="2.40.100.10">
    <property type="entry name" value="Cyclophilin-like"/>
    <property type="match status" value="1"/>
</dbReference>
<sequence>MGKKVWWGIAAIAVGAWGWWSLGQEPERAMNVVCETTKGRMQIVVRPDWSPRGAARFLQLVDEGAFTGMPLFRCVDNFLCQFGYALPQAKLRAYPPIEDDPARPDLRPFKRGFVSFAGNGAHSRSQHLFITLGESVQALGSMPWETPIGYVTAPSMAKTVSRFTTEYGDIPPWGAGPDPQRIPAPDGADYLRRDFPRLDYIQRCARG</sequence>
<evidence type="ECO:0000313" key="3">
    <source>
        <dbReference type="Proteomes" id="UP001061302"/>
    </source>
</evidence>
<dbReference type="Proteomes" id="UP001061302">
    <property type="component" value="Chromosome"/>
</dbReference>
<dbReference type="InterPro" id="IPR002130">
    <property type="entry name" value="Cyclophilin-type_PPIase_dom"/>
</dbReference>
<keyword evidence="3" id="KW-1185">Reference proteome</keyword>
<gene>
    <name evidence="2" type="ORF">N8I74_12145</name>
</gene>
<name>A0ABY6DI94_9NEIS</name>
<dbReference type="GO" id="GO:0016853">
    <property type="term" value="F:isomerase activity"/>
    <property type="evidence" value="ECO:0007669"/>
    <property type="project" value="UniProtKB-KW"/>
</dbReference>
<dbReference type="RefSeq" id="WP_263123369.1">
    <property type="nucleotide sequence ID" value="NZ_CP106753.1"/>
</dbReference>
<protein>
    <submittedName>
        <fullName evidence="2">Peptidylprolyl isomerase</fullName>
    </submittedName>
</protein>
<evidence type="ECO:0000313" key="2">
    <source>
        <dbReference type="EMBL" id="UXY14070.1"/>
    </source>
</evidence>
<evidence type="ECO:0000259" key="1">
    <source>
        <dbReference type="PROSITE" id="PS50072"/>
    </source>
</evidence>
<organism evidence="2 3">
    <name type="scientific">Chitiniphilus purpureus</name>
    <dbReference type="NCBI Taxonomy" id="2981137"/>
    <lineage>
        <taxon>Bacteria</taxon>
        <taxon>Pseudomonadati</taxon>
        <taxon>Pseudomonadota</taxon>
        <taxon>Betaproteobacteria</taxon>
        <taxon>Neisseriales</taxon>
        <taxon>Chitinibacteraceae</taxon>
        <taxon>Chitiniphilus</taxon>
    </lineage>
</organism>
<dbReference type="PROSITE" id="PS50072">
    <property type="entry name" value="CSA_PPIASE_2"/>
    <property type="match status" value="1"/>
</dbReference>
<dbReference type="InterPro" id="IPR044666">
    <property type="entry name" value="Cyclophilin_A-like"/>
</dbReference>